<evidence type="ECO:0000313" key="1">
    <source>
        <dbReference type="EMBL" id="EKE29573.1"/>
    </source>
</evidence>
<dbReference type="AlphaFoldDB" id="K2G2Y9"/>
<dbReference type="EMBL" id="AMFJ01000143">
    <property type="protein sequence ID" value="EKE29573.1"/>
    <property type="molecule type" value="Genomic_DNA"/>
</dbReference>
<comment type="caution">
    <text evidence="1">The sequence shown here is derived from an EMBL/GenBank/DDBJ whole genome shotgun (WGS) entry which is preliminary data.</text>
</comment>
<protein>
    <submittedName>
        <fullName evidence="1">Uncharacterized protein</fullName>
    </submittedName>
</protein>
<proteinExistence type="predicted"/>
<reference evidence="1" key="1">
    <citation type="journal article" date="2012" name="Science">
        <title>Fermentation, hydrogen, and sulfur metabolism in multiple uncultivated bacterial phyla.</title>
        <authorList>
            <person name="Wrighton K.C."/>
            <person name="Thomas B.C."/>
            <person name="Sharon I."/>
            <person name="Miller C.S."/>
            <person name="Castelle C.J."/>
            <person name="VerBerkmoes N.C."/>
            <person name="Wilkins M.J."/>
            <person name="Hettich R.L."/>
            <person name="Lipton M.S."/>
            <person name="Williams K.H."/>
            <person name="Long P.E."/>
            <person name="Banfield J.F."/>
        </authorList>
    </citation>
    <scope>NUCLEOTIDE SEQUENCE [LARGE SCALE GENOMIC DNA]</scope>
</reference>
<name>K2G2Y9_9BACT</name>
<sequence length="100" mass="11467">MHPSSPTPLPQGILSGSAIHLIPIGEEGCHFKCNEKPFNDSLNMTINFILKWISHSLSLFRNDNAFYHLCLSGNERGWARKYIINDYHSPYHVSKPNRNM</sequence>
<organism evidence="1">
    <name type="scientific">uncultured bacterium</name>
    <name type="common">gcode 4</name>
    <dbReference type="NCBI Taxonomy" id="1234023"/>
    <lineage>
        <taxon>Bacteria</taxon>
        <taxon>environmental samples</taxon>
    </lineage>
</organism>
<accession>K2G2Y9</accession>
<gene>
    <name evidence="1" type="ORF">ACD_2C00143G0001</name>
</gene>